<protein>
    <recommendedName>
        <fullName evidence="3">DUF1444 family protein</fullName>
    </recommendedName>
</protein>
<dbReference type="AlphaFoldDB" id="A0A849C274"/>
<name>A0A849C274_9NOCA</name>
<proteinExistence type="predicted"/>
<sequence length="396" mass="43659">MERERFAEAVLESLRAHGVTDAEYDAQEFCVRHSHGEMLYLSNVFADATAAAEEEREGLIDHFVTAMTSGDAVPEDWSSARALLRAVLRPVTYGLDADIDPVLLTRPAFPFIHEAVVVDLPRTRAYVTEDMARGWGVEADAVFAAARDNLAAIARPGSPDNLEILRFVDDGDAYFGSWLLVPGWLASYAGGANRPVAFIPDDQTLLVVPDEPELLEQVFGMVEEQYRESARQISPQGYTVDDFDRVVPFDQLGPHPAREPALRARTGLAATEYAVQSRFLEAKFERDLDLLPLCDVEPAFVATVLFQELGGAPVTATIWGEGVEYLLPEADYVHFVEGDPEDGEIDLVCTVPFDAVVQILGLAPLPGLSPTRFEVRQWPDATALSRLREHSIDMGE</sequence>
<accession>A0A849C274</accession>
<organism evidence="1 2">
    <name type="scientific">Nocardia uniformis</name>
    <dbReference type="NCBI Taxonomy" id="53432"/>
    <lineage>
        <taxon>Bacteria</taxon>
        <taxon>Bacillati</taxon>
        <taxon>Actinomycetota</taxon>
        <taxon>Actinomycetes</taxon>
        <taxon>Mycobacteriales</taxon>
        <taxon>Nocardiaceae</taxon>
        <taxon>Nocardia</taxon>
    </lineage>
</organism>
<comment type="caution">
    <text evidence="1">The sequence shown here is derived from an EMBL/GenBank/DDBJ whole genome shotgun (WGS) entry which is preliminary data.</text>
</comment>
<reference evidence="1 2" key="1">
    <citation type="submission" date="2020-05" db="EMBL/GenBank/DDBJ databases">
        <title>MicrobeNet Type strains.</title>
        <authorList>
            <person name="Nicholson A.C."/>
        </authorList>
    </citation>
    <scope>NUCLEOTIDE SEQUENCE [LARGE SCALE GENOMIC DNA]</scope>
    <source>
        <strain evidence="1 2">JCM 3224</strain>
    </source>
</reference>
<dbReference type="Proteomes" id="UP000586827">
    <property type="component" value="Unassembled WGS sequence"/>
</dbReference>
<evidence type="ECO:0008006" key="3">
    <source>
        <dbReference type="Google" id="ProtNLM"/>
    </source>
</evidence>
<keyword evidence="2" id="KW-1185">Reference proteome</keyword>
<gene>
    <name evidence="1" type="ORF">HLB23_11760</name>
</gene>
<dbReference type="RefSeq" id="WP_084521538.1">
    <property type="nucleotide sequence ID" value="NZ_JABELX010000004.1"/>
</dbReference>
<evidence type="ECO:0000313" key="2">
    <source>
        <dbReference type="Proteomes" id="UP000586827"/>
    </source>
</evidence>
<dbReference type="EMBL" id="JABELX010000004">
    <property type="protein sequence ID" value="NNH70530.1"/>
    <property type="molecule type" value="Genomic_DNA"/>
</dbReference>
<evidence type="ECO:0000313" key="1">
    <source>
        <dbReference type="EMBL" id="NNH70530.1"/>
    </source>
</evidence>